<evidence type="ECO:0000313" key="1">
    <source>
        <dbReference type="EMBL" id="CCO94342.1"/>
    </source>
</evidence>
<dbReference type="Proteomes" id="UP000013111">
    <property type="component" value="Unassembled WGS sequence"/>
</dbReference>
<comment type="caution">
    <text evidence="1">The sequence shown here is derived from an EMBL/GenBank/DDBJ whole genome shotgun (WGS) entry which is preliminary data.</text>
</comment>
<proteinExistence type="predicted"/>
<dbReference type="EMBL" id="CAPB01000024">
    <property type="protein sequence ID" value="CCO94342.1"/>
    <property type="molecule type" value="Genomic_DNA"/>
</dbReference>
<reference evidence="1 2" key="2">
    <citation type="submission" date="2013-04" db="EMBL/GenBank/DDBJ databases">
        <title>Comparative genomics of 12 strains of Erwinia amylovora identifies a pan-genome with a large conserved core and provides insights into host specificity.</title>
        <authorList>
            <person name="Mann R.A."/>
            <person name="Smits T.H.M."/>
            <person name="Buehlmann A."/>
            <person name="Blom J."/>
            <person name="Goesmann A."/>
            <person name="Frey J.E."/>
            <person name="Plummer K.M."/>
            <person name="Beer S.V."/>
            <person name="Luck J."/>
            <person name="Duffy B."/>
            <person name="Rodoni B."/>
        </authorList>
    </citation>
    <scope>NUCLEOTIDE SEQUENCE [LARGE SCALE GENOMIC DNA]</scope>
    <source>
        <strain evidence="2">CFBP 1232</strain>
    </source>
</reference>
<protein>
    <submittedName>
        <fullName evidence="1">Uncharacterized protein</fullName>
    </submittedName>
</protein>
<accession>A0A831A606</accession>
<reference evidence="1 2" key="1">
    <citation type="submission" date="2012-11" db="EMBL/GenBank/DDBJ databases">
        <authorList>
            <person name="Linke B."/>
        </authorList>
    </citation>
    <scope>NUCLEOTIDE SEQUENCE [LARGE SCALE GENOMIC DNA]</scope>
    <source>
        <strain evidence="2">CFBP 1232</strain>
    </source>
</reference>
<organism evidence="1 2">
    <name type="scientific">Erwinia amylovora NBRC 12687 = CFBP 1232</name>
    <dbReference type="NCBI Taxonomy" id="1219359"/>
    <lineage>
        <taxon>Bacteria</taxon>
        <taxon>Pseudomonadati</taxon>
        <taxon>Pseudomonadota</taxon>
        <taxon>Gammaproteobacteria</taxon>
        <taxon>Enterobacterales</taxon>
        <taxon>Erwiniaceae</taxon>
        <taxon>Erwinia</taxon>
    </lineage>
</organism>
<evidence type="ECO:0000313" key="2">
    <source>
        <dbReference type="Proteomes" id="UP000013111"/>
    </source>
</evidence>
<dbReference type="AlphaFoldDB" id="A0A831A606"/>
<gene>
    <name evidence="1" type="ORF">BN437_2424</name>
</gene>
<sequence>MSYGQRGSAAMAFWRMQGSLFAAKPWSAVSD</sequence>
<name>A0A831A606_ERWAM</name>